<sequence>MQQTMNRMPYGMDFRDTATQMEMKDRFHAIIISLKHNIREYATAVTEASCPMVRQTLQRLLYETIAEQAECYQVMSRQGWYPPGATASRDDVMRSIQNNQQAAQEMAQTVAKSGIRSTVGTMYAPVTDRYGYEAVHANGMQHQHAYQPQGSYAMQRNMRGETS</sequence>
<dbReference type="OrthoDB" id="2382401at2"/>
<dbReference type="AlphaFoldDB" id="A0A162SE94"/>
<reference evidence="3 5" key="2">
    <citation type="submission" date="2017-02" db="EMBL/GenBank/DDBJ databases">
        <title>Draft genome of Acidibacillus ferrooxidans Huett2.</title>
        <authorList>
            <person name="Schopf S."/>
        </authorList>
    </citation>
    <scope>NUCLEOTIDE SEQUENCE [LARGE SCALE GENOMIC DNA]</scope>
    <source>
        <strain evidence="3 5">Huett2</strain>
    </source>
</reference>
<dbReference type="Proteomes" id="UP000190229">
    <property type="component" value="Unassembled WGS sequence"/>
</dbReference>
<dbReference type="Pfam" id="PF07875">
    <property type="entry name" value="Coat_F"/>
    <property type="match status" value="1"/>
</dbReference>
<organism evidence="3 5">
    <name type="scientific">Ferroacidibacillus organovorans</name>
    <dbReference type="NCBI Taxonomy" id="1765683"/>
    <lineage>
        <taxon>Bacteria</taxon>
        <taxon>Bacillati</taxon>
        <taxon>Bacillota</taxon>
        <taxon>Bacilli</taxon>
        <taxon>Bacillales</taxon>
        <taxon>Alicyclobacillaceae</taxon>
        <taxon>Ferroacidibacillus</taxon>
    </lineage>
</organism>
<keyword evidence="3" id="KW-0946">Virion</keyword>
<protein>
    <submittedName>
        <fullName evidence="3">Spore coat protein</fullName>
    </submittedName>
</protein>
<dbReference type="STRING" id="1765683.B2M26_09445"/>
<evidence type="ECO:0000313" key="4">
    <source>
        <dbReference type="Proteomes" id="UP000077421"/>
    </source>
</evidence>
<comment type="caution">
    <text evidence="3">The sequence shown here is derived from an EMBL/GenBank/DDBJ whole genome shotgun (WGS) entry which is preliminary data.</text>
</comment>
<dbReference type="EMBL" id="LSUQ01000074">
    <property type="protein sequence ID" value="OAG90821.1"/>
    <property type="molecule type" value="Genomic_DNA"/>
</dbReference>
<keyword evidence="3" id="KW-0167">Capsid protein</keyword>
<evidence type="ECO:0000256" key="1">
    <source>
        <dbReference type="SAM" id="MobiDB-lite"/>
    </source>
</evidence>
<dbReference type="InterPro" id="IPR012851">
    <property type="entry name" value="Spore_coat_CotF-like"/>
</dbReference>
<accession>A0A162SE94</accession>
<evidence type="ECO:0000313" key="5">
    <source>
        <dbReference type="Proteomes" id="UP000190229"/>
    </source>
</evidence>
<feature type="region of interest" description="Disordered" evidence="1">
    <location>
        <begin position="143"/>
        <end position="163"/>
    </location>
</feature>
<name>A0A162SE94_9BACL</name>
<feature type="compositionally biased region" description="Polar residues" evidence="1">
    <location>
        <begin position="143"/>
        <end position="157"/>
    </location>
</feature>
<gene>
    <name evidence="2" type="ORF">AYW79_13985</name>
    <name evidence="3" type="ORF">B2M26_09445</name>
</gene>
<proteinExistence type="predicted"/>
<dbReference type="EMBL" id="MWPS01000026">
    <property type="protein sequence ID" value="OPG15827.1"/>
    <property type="molecule type" value="Genomic_DNA"/>
</dbReference>
<reference evidence="2 4" key="1">
    <citation type="submission" date="2016-02" db="EMBL/GenBank/DDBJ databases">
        <title>Draft genome sequence of Acidibacillus ferrooxidans SLC66.</title>
        <authorList>
            <person name="Oliveira G."/>
            <person name="Nancucheo I."/>
            <person name="Dall'Agnol H."/>
            <person name="Johnson B."/>
            <person name="Oliveira R."/>
            <person name="Nunes G.L."/>
            <person name="Tzotzos G."/>
            <person name="Orellana S.C."/>
            <person name="Salim A.C."/>
            <person name="Araujo F.M."/>
        </authorList>
    </citation>
    <scope>NUCLEOTIDE SEQUENCE [LARGE SCALE GENOMIC DNA]</scope>
    <source>
        <strain evidence="2 4">SLC66</strain>
    </source>
</reference>
<dbReference type="RefSeq" id="WP_067567133.1">
    <property type="nucleotide sequence ID" value="NZ_LSUQ01000074.1"/>
</dbReference>
<keyword evidence="5" id="KW-1185">Reference proteome</keyword>
<dbReference type="Proteomes" id="UP000077421">
    <property type="component" value="Unassembled WGS sequence"/>
</dbReference>
<evidence type="ECO:0000313" key="3">
    <source>
        <dbReference type="EMBL" id="OPG15827.1"/>
    </source>
</evidence>
<evidence type="ECO:0000313" key="2">
    <source>
        <dbReference type="EMBL" id="OAG90821.1"/>
    </source>
</evidence>